<evidence type="ECO:0008006" key="4">
    <source>
        <dbReference type="Google" id="ProtNLM"/>
    </source>
</evidence>
<evidence type="ECO:0000256" key="1">
    <source>
        <dbReference type="SAM" id="SignalP"/>
    </source>
</evidence>
<reference evidence="2 3" key="1">
    <citation type="submission" date="2017-06" db="EMBL/GenBank/DDBJ databases">
        <title>Cultured bacterium strain Saccharothrix yanglingensis Hhs.015.</title>
        <authorList>
            <person name="Xia Y."/>
        </authorList>
    </citation>
    <scope>NUCLEOTIDE SEQUENCE [LARGE SCALE GENOMIC DNA]</scope>
    <source>
        <strain evidence="2 3">Hhs.015</strain>
    </source>
</reference>
<keyword evidence="1" id="KW-0732">Signal</keyword>
<accession>A0ABU0X2Q9</accession>
<dbReference type="RefSeq" id="WP_306747668.1">
    <property type="nucleotide sequence ID" value="NZ_NSDM01000009.1"/>
</dbReference>
<evidence type="ECO:0000313" key="3">
    <source>
        <dbReference type="Proteomes" id="UP001225605"/>
    </source>
</evidence>
<evidence type="ECO:0000313" key="2">
    <source>
        <dbReference type="EMBL" id="MDQ2586417.1"/>
    </source>
</evidence>
<dbReference type="Proteomes" id="UP001225605">
    <property type="component" value="Unassembled WGS sequence"/>
</dbReference>
<name>A0ABU0X2Q9_9PSEU</name>
<proteinExistence type="predicted"/>
<organism evidence="2 3">
    <name type="scientific">Saccharothrix yanglingensis</name>
    <dbReference type="NCBI Taxonomy" id="659496"/>
    <lineage>
        <taxon>Bacteria</taxon>
        <taxon>Bacillati</taxon>
        <taxon>Actinomycetota</taxon>
        <taxon>Actinomycetes</taxon>
        <taxon>Pseudonocardiales</taxon>
        <taxon>Pseudonocardiaceae</taxon>
        <taxon>Saccharothrix</taxon>
    </lineage>
</organism>
<dbReference type="EMBL" id="NSDM01000009">
    <property type="protein sequence ID" value="MDQ2586417.1"/>
    <property type="molecule type" value="Genomic_DNA"/>
</dbReference>
<keyword evidence="3" id="KW-1185">Reference proteome</keyword>
<comment type="caution">
    <text evidence="2">The sequence shown here is derived from an EMBL/GenBank/DDBJ whole genome shotgun (WGS) entry which is preliminary data.</text>
</comment>
<protein>
    <recommendedName>
        <fullName evidence="4">Secreted protein</fullName>
    </recommendedName>
</protein>
<feature type="chain" id="PRO_5047454090" description="Secreted protein" evidence="1">
    <location>
        <begin position="21"/>
        <end position="122"/>
    </location>
</feature>
<gene>
    <name evidence="2" type="ORF">CKY47_20960</name>
</gene>
<feature type="signal peptide" evidence="1">
    <location>
        <begin position="1"/>
        <end position="20"/>
    </location>
</feature>
<sequence length="122" mass="12162">MPTVPSPAWRALLVTTTAAAALVAAPASASAVTCSAKANATQSGATIVGRGHTLCRGVPGGEPVVVYDDEVAVQRLDPNTGAWHVLATGVGTATYPCAGTVTNTFRAVTPERTSLPVTASCG</sequence>